<proteinExistence type="predicted"/>
<dbReference type="STRING" id="361041.VW35_16285"/>
<dbReference type="EMBL" id="LAJG01000035">
    <property type="protein sequence ID" value="KKB76940.1"/>
    <property type="molecule type" value="Genomic_DNA"/>
</dbReference>
<evidence type="ECO:0000313" key="2">
    <source>
        <dbReference type="Proteomes" id="UP000033514"/>
    </source>
</evidence>
<dbReference type="Proteomes" id="UP000033514">
    <property type="component" value="Unassembled WGS sequence"/>
</dbReference>
<keyword evidence="2" id="KW-1185">Reference proteome</keyword>
<sequence>MTALKCGSEQLVNAFRIGQHIFIAGTQDKKSTLLQILVASCIITKGELSSVAIAIDFHDEPCLQTGKIDVMVAQLDLLAKVPALRAKRMNEAPEPNFWHGWPGSEFFPQLLAHHPPPQPSP</sequence>
<organism evidence="1 2">
    <name type="scientific">Devosia soli</name>
    <dbReference type="NCBI Taxonomy" id="361041"/>
    <lineage>
        <taxon>Bacteria</taxon>
        <taxon>Pseudomonadati</taxon>
        <taxon>Pseudomonadota</taxon>
        <taxon>Alphaproteobacteria</taxon>
        <taxon>Hyphomicrobiales</taxon>
        <taxon>Devosiaceae</taxon>
        <taxon>Devosia</taxon>
    </lineage>
</organism>
<comment type="caution">
    <text evidence="1">The sequence shown here is derived from an EMBL/GenBank/DDBJ whole genome shotgun (WGS) entry which is preliminary data.</text>
</comment>
<dbReference type="AlphaFoldDB" id="A0A0F5L3Y5"/>
<gene>
    <name evidence="1" type="ORF">VW35_16285</name>
</gene>
<reference evidence="1 2" key="1">
    <citation type="submission" date="2015-03" db="EMBL/GenBank/DDBJ databases">
        <authorList>
            <person name="Hassan Y.I."/>
            <person name="Lepp D."/>
            <person name="Zhou T."/>
        </authorList>
    </citation>
    <scope>NUCLEOTIDE SEQUENCE [LARGE SCALE GENOMIC DNA]</scope>
    <source>
        <strain evidence="1 2">GH2-10</strain>
    </source>
</reference>
<name>A0A0F5L3Y5_9HYPH</name>
<accession>A0A0F5L3Y5</accession>
<protein>
    <submittedName>
        <fullName evidence="1">Uncharacterized protein</fullName>
    </submittedName>
</protein>
<evidence type="ECO:0000313" key="1">
    <source>
        <dbReference type="EMBL" id="KKB76940.1"/>
    </source>
</evidence>